<proteinExistence type="predicted"/>
<reference evidence="2 3" key="1">
    <citation type="submission" date="2019-02" db="EMBL/GenBank/DDBJ databases">
        <title>The genomic architecture of introgression among sibling species of bacteria.</title>
        <authorList>
            <person name="Cavassim M.I.A."/>
            <person name="Moeskjaer S."/>
            <person name="Moslemi C."/>
            <person name="Fields B."/>
            <person name="Bachmann A."/>
            <person name="Vilhjalmsson B."/>
            <person name="Schierup M.H."/>
            <person name="Young J.P.W."/>
            <person name="Andersen S.U."/>
        </authorList>
    </citation>
    <scope>NUCLEOTIDE SEQUENCE [LARGE SCALE GENOMIC DNA]</scope>
    <source>
        <strain evidence="2 3">SM92</strain>
        <plasmid evidence="2">pSM92_Rh04</plasmid>
    </source>
</reference>
<organism evidence="2 3">
    <name type="scientific">Rhizobium ruizarguesonis</name>
    <dbReference type="NCBI Taxonomy" id="2081791"/>
    <lineage>
        <taxon>Bacteria</taxon>
        <taxon>Pseudomonadati</taxon>
        <taxon>Pseudomonadota</taxon>
        <taxon>Alphaproteobacteria</taxon>
        <taxon>Hyphomicrobiales</taxon>
        <taxon>Rhizobiaceae</taxon>
        <taxon>Rhizobium/Agrobacterium group</taxon>
        <taxon>Rhizobium</taxon>
    </lineage>
</organism>
<dbReference type="AlphaFoldDB" id="A0AB38HSL9"/>
<sequence>MKFSLSRMKKISDLVLLFSAFSCSYASETLADVPTHQALSLYGNAALTGLCRHLGINKQWVCELSDSPDIHLTFNAGTSLHITVRTPSCEGNSVLDGKWPGKLTIAPDQPKKVCNVKIVDEKEGGYLDRLNALPEIISKCEVSFQEAFLKNRLNAETANFYIGQCKRYPAPPKTSQDEDRSE</sequence>
<dbReference type="EMBL" id="SIMR01000005">
    <property type="protein sequence ID" value="TBC03213.1"/>
    <property type="molecule type" value="Genomic_DNA"/>
</dbReference>
<geneLocation type="plasmid" evidence="2">
    <name>pSM92_Rh04</name>
</geneLocation>
<evidence type="ECO:0000313" key="2">
    <source>
        <dbReference type="EMBL" id="TBC03213.1"/>
    </source>
</evidence>
<dbReference type="Proteomes" id="UP000294215">
    <property type="component" value="Unassembled WGS sequence"/>
</dbReference>
<feature type="signal peptide" evidence="1">
    <location>
        <begin position="1"/>
        <end position="26"/>
    </location>
</feature>
<keyword evidence="1" id="KW-0732">Signal</keyword>
<name>A0AB38HSL9_9HYPH</name>
<evidence type="ECO:0000313" key="3">
    <source>
        <dbReference type="Proteomes" id="UP000294215"/>
    </source>
</evidence>
<keyword evidence="2" id="KW-0614">Plasmid</keyword>
<comment type="caution">
    <text evidence="2">The sequence shown here is derived from an EMBL/GenBank/DDBJ whole genome shotgun (WGS) entry which is preliminary data.</text>
</comment>
<protein>
    <submittedName>
        <fullName evidence="2">Uncharacterized protein</fullName>
    </submittedName>
</protein>
<dbReference type="RefSeq" id="WP_128409227.1">
    <property type="nucleotide sequence ID" value="NZ_SIKW01000009.1"/>
</dbReference>
<feature type="chain" id="PRO_5044272340" evidence="1">
    <location>
        <begin position="27"/>
        <end position="182"/>
    </location>
</feature>
<evidence type="ECO:0000256" key="1">
    <source>
        <dbReference type="SAM" id="SignalP"/>
    </source>
</evidence>
<accession>A0AB38HSL9</accession>
<gene>
    <name evidence="2" type="ORF">ELH40_35055</name>
</gene>